<organism evidence="4 6">
    <name type="scientific">Mycena citricolor</name>
    <dbReference type="NCBI Taxonomy" id="2018698"/>
    <lineage>
        <taxon>Eukaryota</taxon>
        <taxon>Fungi</taxon>
        <taxon>Dikarya</taxon>
        <taxon>Basidiomycota</taxon>
        <taxon>Agaricomycotina</taxon>
        <taxon>Agaricomycetes</taxon>
        <taxon>Agaricomycetidae</taxon>
        <taxon>Agaricales</taxon>
        <taxon>Marasmiineae</taxon>
        <taxon>Mycenaceae</taxon>
        <taxon>Mycena</taxon>
    </lineage>
</organism>
<keyword evidence="6" id="KW-1185">Reference proteome</keyword>
<feature type="non-terminal residue" evidence="4">
    <location>
        <position position="79"/>
    </location>
</feature>
<accession>A0AAD2HAY5</accession>
<dbReference type="AlphaFoldDB" id="A0AAD2HAY5"/>
<dbReference type="EMBL" id="CAVNYO010000158">
    <property type="protein sequence ID" value="CAK5270083.1"/>
    <property type="molecule type" value="Genomic_DNA"/>
</dbReference>
<sequence>GQRRTGVGWMGWGARARASAAEGIGRVEGGFHGKDGGVDSGHVYTSPPPHSIDTSAHSHEGAPSVHVNMIALEYMSSTA</sequence>
<dbReference type="EMBL" id="CAVNYO010000316">
    <property type="protein sequence ID" value="CAK5273329.1"/>
    <property type="molecule type" value="Genomic_DNA"/>
</dbReference>
<feature type="non-terminal residue" evidence="4">
    <location>
        <position position="1"/>
    </location>
</feature>
<protein>
    <submittedName>
        <fullName evidence="4">Uncharacterized protein</fullName>
    </submittedName>
</protein>
<dbReference type="EMBL" id="CAVNYO010000405">
    <property type="protein sequence ID" value="CAK5275081.1"/>
    <property type="molecule type" value="Genomic_DNA"/>
</dbReference>
<evidence type="ECO:0000313" key="6">
    <source>
        <dbReference type="Proteomes" id="UP001295794"/>
    </source>
</evidence>
<comment type="caution">
    <text evidence="4">The sequence shown here is derived from an EMBL/GenBank/DDBJ whole genome shotgun (WGS) entry which is preliminary data.</text>
</comment>
<evidence type="ECO:0000313" key="5">
    <source>
        <dbReference type="EMBL" id="CAK5275081.1"/>
    </source>
</evidence>
<evidence type="ECO:0000313" key="4">
    <source>
        <dbReference type="EMBL" id="CAK5273329.1"/>
    </source>
</evidence>
<evidence type="ECO:0000313" key="3">
    <source>
        <dbReference type="EMBL" id="CAK5270083.1"/>
    </source>
</evidence>
<name>A0AAD2HAY5_9AGAR</name>
<dbReference type="EMBL" id="CAVNYO010000035">
    <property type="protein sequence ID" value="CAK5263191.1"/>
    <property type="molecule type" value="Genomic_DNA"/>
</dbReference>
<gene>
    <name evidence="3" type="ORF">MYCIT1_LOCUS14227</name>
    <name evidence="4" type="ORF">MYCIT1_LOCUS19729</name>
    <name evidence="5" type="ORF">MYCIT1_LOCUS22631</name>
    <name evidence="2" type="ORF">MYCIT1_LOCUS2497</name>
</gene>
<evidence type="ECO:0000313" key="2">
    <source>
        <dbReference type="EMBL" id="CAK5263191.1"/>
    </source>
</evidence>
<dbReference type="Proteomes" id="UP001295794">
    <property type="component" value="Unassembled WGS sequence"/>
</dbReference>
<proteinExistence type="predicted"/>
<reference evidence="4" key="1">
    <citation type="submission" date="2023-11" db="EMBL/GenBank/DDBJ databases">
        <authorList>
            <person name="De Vega J J."/>
            <person name="De Vega J J."/>
        </authorList>
    </citation>
    <scope>NUCLEOTIDE SEQUENCE</scope>
</reference>
<feature type="region of interest" description="Disordered" evidence="1">
    <location>
        <begin position="27"/>
        <end position="60"/>
    </location>
</feature>
<evidence type="ECO:0000256" key="1">
    <source>
        <dbReference type="SAM" id="MobiDB-lite"/>
    </source>
</evidence>